<evidence type="ECO:0008006" key="3">
    <source>
        <dbReference type="Google" id="ProtNLM"/>
    </source>
</evidence>
<evidence type="ECO:0000313" key="1">
    <source>
        <dbReference type="EMBL" id="MFF4215261.1"/>
    </source>
</evidence>
<evidence type="ECO:0000313" key="2">
    <source>
        <dbReference type="Proteomes" id="UP001602123"/>
    </source>
</evidence>
<sequence>MQYAVRTRTQVLNDPGMLNRIMAGDDSAPVREVPTVAGMLVLHAGSVSLHRVTPTVGTVPRVNATLTFNSLPGVTLNEYTRRVHFGRLR</sequence>
<dbReference type="EMBL" id="JBIAUT010000001">
    <property type="protein sequence ID" value="MFF4215261.1"/>
    <property type="molecule type" value="Genomic_DNA"/>
</dbReference>
<dbReference type="RefSeq" id="WP_388623853.1">
    <property type="nucleotide sequence ID" value="NZ_JBIAUT010000001.1"/>
</dbReference>
<protein>
    <recommendedName>
        <fullName evidence="3">Fe2OG dioxygenase domain-containing protein</fullName>
    </recommendedName>
</protein>
<reference evidence="1 2" key="1">
    <citation type="submission" date="2024-10" db="EMBL/GenBank/DDBJ databases">
        <title>The Natural Products Discovery Center: Release of the First 8490 Sequenced Strains for Exploring Actinobacteria Biosynthetic Diversity.</title>
        <authorList>
            <person name="Kalkreuter E."/>
            <person name="Kautsar S.A."/>
            <person name="Yang D."/>
            <person name="Bader C.D."/>
            <person name="Teijaro C.N."/>
            <person name="Fluegel L."/>
            <person name="Davis C.M."/>
            <person name="Simpson J.R."/>
            <person name="Lauterbach L."/>
            <person name="Steele A.D."/>
            <person name="Gui C."/>
            <person name="Meng S."/>
            <person name="Li G."/>
            <person name="Viehrig K."/>
            <person name="Ye F."/>
            <person name="Su P."/>
            <person name="Kiefer A.F."/>
            <person name="Nichols A."/>
            <person name="Cepeda A.J."/>
            <person name="Yan W."/>
            <person name="Fan B."/>
            <person name="Jiang Y."/>
            <person name="Adhikari A."/>
            <person name="Zheng C.-J."/>
            <person name="Schuster L."/>
            <person name="Cowan T.M."/>
            <person name="Smanski M.J."/>
            <person name="Chevrette M.G."/>
            <person name="De Carvalho L.P.S."/>
            <person name="Shen B."/>
        </authorList>
    </citation>
    <scope>NUCLEOTIDE SEQUENCE [LARGE SCALE GENOMIC DNA]</scope>
    <source>
        <strain evidence="1 2">NPDC001650</strain>
    </source>
</reference>
<dbReference type="Proteomes" id="UP001602123">
    <property type="component" value="Unassembled WGS sequence"/>
</dbReference>
<keyword evidence="2" id="KW-1185">Reference proteome</keyword>
<accession>A0ABW6TSD8</accession>
<proteinExistence type="predicted"/>
<name>A0ABW6TSD8_9ACTN</name>
<gene>
    <name evidence="1" type="ORF">ACFYZM_03125</name>
</gene>
<comment type="caution">
    <text evidence="1">The sequence shown here is derived from an EMBL/GenBank/DDBJ whole genome shotgun (WGS) entry which is preliminary data.</text>
</comment>
<organism evidence="1 2">
    <name type="scientific">Streptomyces nondiastaticus</name>
    <dbReference type="NCBI Taxonomy" id="3154512"/>
    <lineage>
        <taxon>Bacteria</taxon>
        <taxon>Bacillati</taxon>
        <taxon>Actinomycetota</taxon>
        <taxon>Actinomycetes</taxon>
        <taxon>Kitasatosporales</taxon>
        <taxon>Streptomycetaceae</taxon>
        <taxon>Streptomyces</taxon>
    </lineage>
</organism>